<dbReference type="PROSITE" id="PS51186">
    <property type="entry name" value="GNAT"/>
    <property type="match status" value="1"/>
</dbReference>
<dbReference type="GO" id="GO:0016747">
    <property type="term" value="F:acyltransferase activity, transferring groups other than amino-acyl groups"/>
    <property type="evidence" value="ECO:0007669"/>
    <property type="project" value="InterPro"/>
</dbReference>
<dbReference type="InterPro" id="IPR016181">
    <property type="entry name" value="Acyl_CoA_acyltransferase"/>
</dbReference>
<gene>
    <name evidence="2" type="ORF">EAS64_11635</name>
</gene>
<keyword evidence="3" id="KW-1185">Reference proteome</keyword>
<protein>
    <submittedName>
        <fullName evidence="2">GNAT family N-acetyltransferase</fullName>
    </submittedName>
</protein>
<evidence type="ECO:0000313" key="2">
    <source>
        <dbReference type="EMBL" id="TVZ05825.1"/>
    </source>
</evidence>
<dbReference type="Gene3D" id="3.40.630.30">
    <property type="match status" value="1"/>
</dbReference>
<dbReference type="InterPro" id="IPR013653">
    <property type="entry name" value="GCN5-like_dom"/>
</dbReference>
<dbReference type="OrthoDB" id="9797456at2"/>
<keyword evidence="2" id="KW-0808">Transferase</keyword>
<dbReference type="Proteomes" id="UP000460272">
    <property type="component" value="Unassembled WGS sequence"/>
</dbReference>
<feature type="domain" description="N-acetyltransferase" evidence="1">
    <location>
        <begin position="97"/>
        <end position="226"/>
    </location>
</feature>
<sequence length="226" mass="24121">MRHPLDNPVLWSLTGPQRDLALSDGGAVRYPADMSPFCALPDEPGPADWAGAARLISQGEVVLFPGLRAAPPAGWEVLGSGDGVQLVADTLNAEPDPEAEPLGPADVPAMLRLTKLTNPGPFLPRTVEFGGYLGIRRDGELVAMAGERFRPPGWTEISAVCTDPAWRGHGFASRLTRAVAAGIAARGDVPFLHAIASNTTAIRLYKELGFAHRKDILFWALRRADG</sequence>
<accession>A0A6P2C5P1</accession>
<comment type="caution">
    <text evidence="2">The sequence shown here is derived from an EMBL/GenBank/DDBJ whole genome shotgun (WGS) entry which is preliminary data.</text>
</comment>
<dbReference type="EMBL" id="RPFW01000002">
    <property type="protein sequence ID" value="TVZ05825.1"/>
    <property type="molecule type" value="Genomic_DNA"/>
</dbReference>
<dbReference type="InterPro" id="IPR000182">
    <property type="entry name" value="GNAT_dom"/>
</dbReference>
<dbReference type="AlphaFoldDB" id="A0A6P2C5P1"/>
<reference evidence="2 3" key="1">
    <citation type="submission" date="2018-11" db="EMBL/GenBank/DDBJ databases">
        <title>Trebonia kvetii gen.nov., sp.nov., a novel acidophilic actinobacterium, and proposal of the new actinobacterial family Treboniaceae fam. nov.</title>
        <authorList>
            <person name="Rapoport D."/>
            <person name="Sagova-Mareckova M."/>
            <person name="Sedlacek I."/>
            <person name="Provaznik J."/>
            <person name="Kralova S."/>
            <person name="Pavlinic D."/>
            <person name="Benes V."/>
            <person name="Kopecky J."/>
        </authorList>
    </citation>
    <scope>NUCLEOTIDE SEQUENCE [LARGE SCALE GENOMIC DNA]</scope>
    <source>
        <strain evidence="2 3">15Tr583</strain>
    </source>
</reference>
<dbReference type="Pfam" id="PF08445">
    <property type="entry name" value="FR47"/>
    <property type="match status" value="1"/>
</dbReference>
<name>A0A6P2C5P1_9ACTN</name>
<dbReference type="SUPFAM" id="SSF55729">
    <property type="entry name" value="Acyl-CoA N-acyltransferases (Nat)"/>
    <property type="match status" value="1"/>
</dbReference>
<dbReference type="RefSeq" id="WP_145853524.1">
    <property type="nucleotide sequence ID" value="NZ_RPFW01000002.1"/>
</dbReference>
<evidence type="ECO:0000313" key="3">
    <source>
        <dbReference type="Proteomes" id="UP000460272"/>
    </source>
</evidence>
<evidence type="ECO:0000259" key="1">
    <source>
        <dbReference type="PROSITE" id="PS51186"/>
    </source>
</evidence>
<proteinExistence type="predicted"/>
<dbReference type="CDD" id="cd04301">
    <property type="entry name" value="NAT_SF"/>
    <property type="match status" value="1"/>
</dbReference>
<organism evidence="2 3">
    <name type="scientific">Trebonia kvetii</name>
    <dbReference type="NCBI Taxonomy" id="2480626"/>
    <lineage>
        <taxon>Bacteria</taxon>
        <taxon>Bacillati</taxon>
        <taxon>Actinomycetota</taxon>
        <taxon>Actinomycetes</taxon>
        <taxon>Streptosporangiales</taxon>
        <taxon>Treboniaceae</taxon>
        <taxon>Trebonia</taxon>
    </lineage>
</organism>